<evidence type="ECO:0000313" key="2">
    <source>
        <dbReference type="EMBL" id="MBL0682634.1"/>
    </source>
</evidence>
<dbReference type="PANTHER" id="PTHR32060:SF30">
    <property type="entry name" value="CARBOXY-TERMINAL PROCESSING PROTEASE CTPA"/>
    <property type="match status" value="1"/>
</dbReference>
<dbReference type="Pfam" id="PF03572">
    <property type="entry name" value="Peptidase_S41"/>
    <property type="match status" value="1"/>
</dbReference>
<dbReference type="InterPro" id="IPR005151">
    <property type="entry name" value="Tail-specific_protease"/>
</dbReference>
<proteinExistence type="predicted"/>
<evidence type="ECO:0000259" key="1">
    <source>
        <dbReference type="Pfam" id="PF03572"/>
    </source>
</evidence>
<comment type="caution">
    <text evidence="2">The sequence shown here is derived from an EMBL/GenBank/DDBJ whole genome shotgun (WGS) entry which is preliminary data.</text>
</comment>
<name>A0A936ZN17_9FLAO</name>
<dbReference type="GO" id="GO:0004175">
    <property type="term" value="F:endopeptidase activity"/>
    <property type="evidence" value="ECO:0007669"/>
    <property type="project" value="TreeGrafter"/>
</dbReference>
<dbReference type="InterPro" id="IPR029045">
    <property type="entry name" value="ClpP/crotonase-like_dom_sf"/>
</dbReference>
<dbReference type="RefSeq" id="WP_201916795.1">
    <property type="nucleotide sequence ID" value="NZ_BAABAX010000021.1"/>
</dbReference>
<reference evidence="2" key="1">
    <citation type="submission" date="2021-01" db="EMBL/GenBank/DDBJ databases">
        <authorList>
            <person name="Zhong Y.L."/>
        </authorList>
    </citation>
    <scope>NUCLEOTIDE SEQUENCE</scope>
    <source>
        <strain evidence="2">KCTC 23302</strain>
    </source>
</reference>
<dbReference type="PANTHER" id="PTHR32060">
    <property type="entry name" value="TAIL-SPECIFIC PROTEASE"/>
    <property type="match status" value="1"/>
</dbReference>
<dbReference type="EMBL" id="JAERQJ010000001">
    <property type="protein sequence ID" value="MBL0682634.1"/>
    <property type="molecule type" value="Genomic_DNA"/>
</dbReference>
<dbReference type="SUPFAM" id="SSF52096">
    <property type="entry name" value="ClpP/crotonase"/>
    <property type="match status" value="1"/>
</dbReference>
<dbReference type="Gene3D" id="3.90.226.10">
    <property type="entry name" value="2-enoyl-CoA Hydratase, Chain A, domain 1"/>
    <property type="match status" value="1"/>
</dbReference>
<dbReference type="Proteomes" id="UP000651057">
    <property type="component" value="Unassembled WGS sequence"/>
</dbReference>
<dbReference type="GO" id="GO:0008236">
    <property type="term" value="F:serine-type peptidase activity"/>
    <property type="evidence" value="ECO:0007669"/>
    <property type="project" value="InterPro"/>
</dbReference>
<gene>
    <name evidence="2" type="ORF">JJQ60_03845</name>
</gene>
<dbReference type="GO" id="GO:0006508">
    <property type="term" value="P:proteolysis"/>
    <property type="evidence" value="ECO:0007669"/>
    <property type="project" value="InterPro"/>
</dbReference>
<protein>
    <recommendedName>
        <fullName evidence="1">Tail specific protease domain-containing protein</fullName>
    </recommendedName>
</protein>
<dbReference type="AlphaFoldDB" id="A0A936ZN17"/>
<sequence length="485" mass="56296">MLRTLFIILCWINIHTLFAQKPIDSLGIKKDFKIFENILKNGHPSLYEYINQDSLDYLFKTKKESLSNVSTDIDLYKKMLDITDKVKDGHLLLFAPNTIKSEQYYFPLILKIIDTELYTDTDDFDIPIGSKINSINKKKTSKIIESLKKYAATDGYNLTRKYRDIELKFGLFYAYEYGIAKRFSIQYTEPDGTEKSIDLDAESFVKVKLRNVKRNSYFASYHNQTNRFDFFDKHINTKDPFVYYKEELSTAILVVNTFGIDVRVFKSNLVKIFKELKAKKIKHLIVDIRNNDGGFRPNAVHLFSFVTKRPFKQMVSEYVISLSVQEKEYATRTFLNEKDFLTDRFKNHPVYDGWKLTFDDLESIMVPDHYNRFKGKVYVLTSGTTFSAASTFALNAKNDNDITLIGEETGGGYHLLNGQFPVYYEFPNSKIIMVMSMVKVQNYVKDKTVPIGSGVPPDKYIDLSVQQLIDGKDPLLDYIFRLIKG</sequence>
<accession>A0A936ZN17</accession>
<evidence type="ECO:0000313" key="3">
    <source>
        <dbReference type="Proteomes" id="UP000651057"/>
    </source>
</evidence>
<dbReference type="GO" id="GO:0007165">
    <property type="term" value="P:signal transduction"/>
    <property type="evidence" value="ECO:0007669"/>
    <property type="project" value="TreeGrafter"/>
</dbReference>
<dbReference type="GO" id="GO:0030288">
    <property type="term" value="C:outer membrane-bounded periplasmic space"/>
    <property type="evidence" value="ECO:0007669"/>
    <property type="project" value="TreeGrafter"/>
</dbReference>
<feature type="domain" description="Tail specific protease" evidence="1">
    <location>
        <begin position="251"/>
        <end position="428"/>
    </location>
</feature>
<keyword evidence="3" id="KW-1185">Reference proteome</keyword>
<organism evidence="2 3">
    <name type="scientific">Aquimarina mytili</name>
    <dbReference type="NCBI Taxonomy" id="874423"/>
    <lineage>
        <taxon>Bacteria</taxon>
        <taxon>Pseudomonadati</taxon>
        <taxon>Bacteroidota</taxon>
        <taxon>Flavobacteriia</taxon>
        <taxon>Flavobacteriales</taxon>
        <taxon>Flavobacteriaceae</taxon>
        <taxon>Aquimarina</taxon>
    </lineage>
</organism>